<evidence type="ECO:0000256" key="2">
    <source>
        <dbReference type="ARBA" id="ARBA00022692"/>
    </source>
</evidence>
<evidence type="ECO:0000256" key="3">
    <source>
        <dbReference type="ARBA" id="ARBA00022989"/>
    </source>
</evidence>
<evidence type="ECO:0000313" key="5">
    <source>
        <dbReference type="EMBL" id="CEO47432.1"/>
    </source>
</evidence>
<reference evidence="5" key="1">
    <citation type="submission" date="2015-01" db="EMBL/GenBank/DDBJ databases">
        <authorList>
            <person name="Durling Mikael"/>
        </authorList>
    </citation>
    <scope>NUCLEOTIDE SEQUENCE</scope>
</reference>
<proteinExistence type="predicted"/>
<evidence type="ECO:0000256" key="1">
    <source>
        <dbReference type="ARBA" id="ARBA00004141"/>
    </source>
</evidence>
<dbReference type="InterPro" id="IPR001129">
    <property type="entry name" value="Membr-assoc_MAPEG"/>
</dbReference>
<dbReference type="Gene3D" id="1.20.120.550">
    <property type="entry name" value="Membrane associated eicosanoid/glutathione metabolism-like domain"/>
    <property type="match status" value="1"/>
</dbReference>
<keyword evidence="2" id="KW-0812">Transmembrane</keyword>
<sequence length="185" mass="20026">IFTNVFVPFNTPESSQSTLFRPHSNFLTSLSQLCNMPVTIDINEQFGLVLAVASSSFLVNAMHMLTTSRFRKASGVPYPQSYASEEEAAKNKAAFKFNCAQRAHANFTENHTSFLGALLISGLRFPLVSAGLGAAWVFGRVVYLLGYTSDKGPKGRTSGSLFASPADLALRLMAIYTGVQFALGQ</sequence>
<dbReference type="Pfam" id="PF01124">
    <property type="entry name" value="MAPEG"/>
    <property type="match status" value="1"/>
</dbReference>
<organism evidence="5">
    <name type="scientific">Bionectria ochroleuca</name>
    <name type="common">Gliocladium roseum</name>
    <dbReference type="NCBI Taxonomy" id="29856"/>
    <lineage>
        <taxon>Eukaryota</taxon>
        <taxon>Fungi</taxon>
        <taxon>Dikarya</taxon>
        <taxon>Ascomycota</taxon>
        <taxon>Pezizomycotina</taxon>
        <taxon>Sordariomycetes</taxon>
        <taxon>Hypocreomycetidae</taxon>
        <taxon>Hypocreales</taxon>
        <taxon>Bionectriaceae</taxon>
        <taxon>Clonostachys</taxon>
    </lineage>
</organism>
<evidence type="ECO:0008006" key="6">
    <source>
        <dbReference type="Google" id="ProtNLM"/>
    </source>
</evidence>
<comment type="subcellular location">
    <subcellularLocation>
        <location evidence="1">Membrane</location>
        <topology evidence="1">Multi-pass membrane protein</topology>
    </subcellularLocation>
</comment>
<dbReference type="PANTHER" id="PTHR10250:SF26">
    <property type="entry name" value="GLUTATHIONE S-TRANSFERASE 3, MITOCHONDRIAL"/>
    <property type="match status" value="1"/>
</dbReference>
<keyword evidence="4" id="KW-0472">Membrane</keyword>
<dbReference type="AlphaFoldDB" id="A0A0B7JVV9"/>
<dbReference type="GO" id="GO:0005635">
    <property type="term" value="C:nuclear envelope"/>
    <property type="evidence" value="ECO:0007669"/>
    <property type="project" value="TreeGrafter"/>
</dbReference>
<dbReference type="InterPro" id="IPR023352">
    <property type="entry name" value="MAPEG-like_dom_sf"/>
</dbReference>
<evidence type="ECO:0000256" key="4">
    <source>
        <dbReference type="ARBA" id="ARBA00023136"/>
    </source>
</evidence>
<feature type="non-terminal residue" evidence="5">
    <location>
        <position position="1"/>
    </location>
</feature>
<gene>
    <name evidence="5" type="ORF">BN869_000003487_1</name>
</gene>
<accession>A0A0B7JVV9</accession>
<dbReference type="GO" id="GO:0005783">
    <property type="term" value="C:endoplasmic reticulum"/>
    <property type="evidence" value="ECO:0007669"/>
    <property type="project" value="TreeGrafter"/>
</dbReference>
<protein>
    <recommendedName>
        <fullName evidence="6">Microsomal glutathione S-transferase 3</fullName>
    </recommendedName>
</protein>
<dbReference type="EMBL" id="CDPU01000007">
    <property type="protein sequence ID" value="CEO47432.1"/>
    <property type="molecule type" value="Genomic_DNA"/>
</dbReference>
<keyword evidence="3" id="KW-1133">Transmembrane helix</keyword>
<name>A0A0B7JVV9_BIOOC</name>
<dbReference type="InterPro" id="IPR050997">
    <property type="entry name" value="MAPEG"/>
</dbReference>
<dbReference type="GO" id="GO:0016020">
    <property type="term" value="C:membrane"/>
    <property type="evidence" value="ECO:0007669"/>
    <property type="project" value="UniProtKB-SubCell"/>
</dbReference>
<dbReference type="PANTHER" id="PTHR10250">
    <property type="entry name" value="MICROSOMAL GLUTATHIONE S-TRANSFERASE"/>
    <property type="match status" value="1"/>
</dbReference>
<dbReference type="GO" id="GO:0004602">
    <property type="term" value="F:glutathione peroxidase activity"/>
    <property type="evidence" value="ECO:0007669"/>
    <property type="project" value="TreeGrafter"/>
</dbReference>
<dbReference type="GO" id="GO:0004364">
    <property type="term" value="F:glutathione transferase activity"/>
    <property type="evidence" value="ECO:0007669"/>
    <property type="project" value="TreeGrafter"/>
</dbReference>
<dbReference type="SUPFAM" id="SSF161084">
    <property type="entry name" value="MAPEG domain-like"/>
    <property type="match status" value="1"/>
</dbReference>